<evidence type="ECO:0000256" key="5">
    <source>
        <dbReference type="ARBA" id="ARBA00023203"/>
    </source>
</evidence>
<dbReference type="Proteomes" id="UP000075883">
    <property type="component" value="Unassembled WGS sequence"/>
</dbReference>
<dbReference type="GO" id="GO:0030832">
    <property type="term" value="P:regulation of actin filament length"/>
    <property type="evidence" value="ECO:0007669"/>
    <property type="project" value="TreeGrafter"/>
</dbReference>
<dbReference type="InterPro" id="IPR000719">
    <property type="entry name" value="Prot_kinase_dom"/>
</dbReference>
<dbReference type="PANTHER" id="PTHR46256:SF3">
    <property type="entry name" value="MYOSIN MOTOR DOMAIN-CONTAINING PROTEIN"/>
    <property type="match status" value="1"/>
</dbReference>
<reference evidence="11" key="1">
    <citation type="submission" date="2013-09" db="EMBL/GenBank/DDBJ databases">
        <title>The Genome Sequence of Anopheles culicifacies species A.</title>
        <authorList>
            <consortium name="The Broad Institute Genomics Platform"/>
            <person name="Neafsey D.E."/>
            <person name="Besansky N."/>
            <person name="Howell P."/>
            <person name="Walton C."/>
            <person name="Young S.K."/>
            <person name="Zeng Q."/>
            <person name="Gargeya S."/>
            <person name="Fitzgerald M."/>
            <person name="Haas B."/>
            <person name="Abouelleil A."/>
            <person name="Allen A.W."/>
            <person name="Alvarado L."/>
            <person name="Arachchi H.M."/>
            <person name="Berlin A.M."/>
            <person name="Chapman S.B."/>
            <person name="Gainer-Dewar J."/>
            <person name="Goldberg J."/>
            <person name="Griggs A."/>
            <person name="Gujja S."/>
            <person name="Hansen M."/>
            <person name="Howarth C."/>
            <person name="Imamovic A."/>
            <person name="Ireland A."/>
            <person name="Larimer J."/>
            <person name="McCowan C."/>
            <person name="Murphy C."/>
            <person name="Pearson M."/>
            <person name="Poon T.W."/>
            <person name="Priest M."/>
            <person name="Roberts A."/>
            <person name="Saif S."/>
            <person name="Shea T."/>
            <person name="Sisk P."/>
            <person name="Sykes S."/>
            <person name="Wortman J."/>
            <person name="Nusbaum C."/>
            <person name="Birren B."/>
        </authorList>
    </citation>
    <scope>NUCLEOTIDE SEQUENCE [LARGE SCALE GENOMIC DNA]</scope>
    <source>
        <strain evidence="11">A-37</strain>
    </source>
</reference>
<dbReference type="PROSITE" id="PS00107">
    <property type="entry name" value="PROTEIN_KINASE_ATP"/>
    <property type="match status" value="1"/>
</dbReference>
<dbReference type="EMBL" id="AXCM01006247">
    <property type="status" value="NOT_ANNOTATED_CDS"/>
    <property type="molecule type" value="Genomic_DNA"/>
</dbReference>
<evidence type="ECO:0000256" key="2">
    <source>
        <dbReference type="ARBA" id="ARBA00004316"/>
    </source>
</evidence>
<dbReference type="GO" id="GO:0042995">
    <property type="term" value="C:cell projection"/>
    <property type="evidence" value="ECO:0007669"/>
    <property type="project" value="UniProtKB-SubCell"/>
</dbReference>
<dbReference type="InterPro" id="IPR011009">
    <property type="entry name" value="Kinase-like_dom_sf"/>
</dbReference>
<evidence type="ECO:0000256" key="3">
    <source>
        <dbReference type="ARBA" id="ARBA00022490"/>
    </source>
</evidence>
<dbReference type="GO" id="GO:0000146">
    <property type="term" value="F:microfilament motor activity"/>
    <property type="evidence" value="ECO:0007669"/>
    <property type="project" value="TreeGrafter"/>
</dbReference>
<evidence type="ECO:0000313" key="11">
    <source>
        <dbReference type="Proteomes" id="UP000075883"/>
    </source>
</evidence>
<evidence type="ECO:0000256" key="7">
    <source>
        <dbReference type="ARBA" id="ARBA00023273"/>
    </source>
</evidence>
<dbReference type="GO" id="GO:0003779">
    <property type="term" value="F:actin binding"/>
    <property type="evidence" value="ECO:0007669"/>
    <property type="project" value="UniProtKB-KW"/>
</dbReference>
<dbReference type="SUPFAM" id="SSF56112">
    <property type="entry name" value="Protein kinase-like (PK-like)"/>
    <property type="match status" value="1"/>
</dbReference>
<feature type="binding site" evidence="8">
    <location>
        <position position="51"/>
    </location>
    <ligand>
        <name>ATP</name>
        <dbReference type="ChEBI" id="CHEBI:30616"/>
    </ligand>
</feature>
<name>A0A182M5B9_9DIPT</name>
<reference evidence="10" key="2">
    <citation type="submission" date="2020-05" db="UniProtKB">
        <authorList>
            <consortium name="EnsemblMetazoa"/>
        </authorList>
    </citation>
    <scope>IDENTIFICATION</scope>
    <source>
        <strain evidence="10">A-37</strain>
    </source>
</reference>
<keyword evidence="4" id="KW-0677">Repeat</keyword>
<dbReference type="InterPro" id="IPR017441">
    <property type="entry name" value="Protein_kinase_ATP_BS"/>
</dbReference>
<dbReference type="PANTHER" id="PTHR46256">
    <property type="entry name" value="AGAP011099-PA"/>
    <property type="match status" value="1"/>
</dbReference>
<dbReference type="GO" id="GO:0004674">
    <property type="term" value="F:protein serine/threonine kinase activity"/>
    <property type="evidence" value="ECO:0007669"/>
    <property type="project" value="TreeGrafter"/>
</dbReference>
<feature type="domain" description="Protein kinase" evidence="9">
    <location>
        <begin position="22"/>
        <end position="186"/>
    </location>
</feature>
<dbReference type="VEuPathDB" id="VectorBase:ACUA009847"/>
<dbReference type="GO" id="GO:0005856">
    <property type="term" value="C:cytoskeleton"/>
    <property type="evidence" value="ECO:0007669"/>
    <property type="project" value="UniProtKB-SubCell"/>
</dbReference>
<keyword evidence="8" id="KW-0547">Nucleotide-binding</keyword>
<organism evidence="10 11">
    <name type="scientific">Anopheles culicifacies</name>
    <dbReference type="NCBI Taxonomy" id="139723"/>
    <lineage>
        <taxon>Eukaryota</taxon>
        <taxon>Metazoa</taxon>
        <taxon>Ecdysozoa</taxon>
        <taxon>Arthropoda</taxon>
        <taxon>Hexapoda</taxon>
        <taxon>Insecta</taxon>
        <taxon>Pterygota</taxon>
        <taxon>Neoptera</taxon>
        <taxon>Endopterygota</taxon>
        <taxon>Diptera</taxon>
        <taxon>Nematocera</taxon>
        <taxon>Culicoidea</taxon>
        <taxon>Culicidae</taxon>
        <taxon>Anophelinae</taxon>
        <taxon>Anopheles</taxon>
        <taxon>culicifacies species complex</taxon>
    </lineage>
</organism>
<keyword evidence="11" id="KW-1185">Reference proteome</keyword>
<dbReference type="AlphaFoldDB" id="A0A182M5B9"/>
<dbReference type="GO" id="GO:0005524">
    <property type="term" value="F:ATP binding"/>
    <property type="evidence" value="ECO:0007669"/>
    <property type="project" value="UniProtKB-UniRule"/>
</dbReference>
<evidence type="ECO:0000256" key="8">
    <source>
        <dbReference type="PROSITE-ProRule" id="PRU10141"/>
    </source>
</evidence>
<evidence type="ECO:0000313" key="10">
    <source>
        <dbReference type="EnsemblMetazoa" id="ACUA009847-PA"/>
    </source>
</evidence>
<comment type="subcellular location">
    <subcellularLocation>
        <location evidence="2">Cell projection</location>
    </subcellularLocation>
    <subcellularLocation>
        <location evidence="1">Cytoplasm</location>
        <location evidence="1">Cytoskeleton</location>
    </subcellularLocation>
</comment>
<keyword evidence="5" id="KW-0009">Actin-binding</keyword>
<dbReference type="InterPro" id="IPR052409">
    <property type="entry name" value="Myosin-III_kinase_activity"/>
</dbReference>
<dbReference type="PROSITE" id="PS50011">
    <property type="entry name" value="PROTEIN_KINASE_DOM"/>
    <property type="match status" value="1"/>
</dbReference>
<keyword evidence="7" id="KW-0966">Cell projection</keyword>
<evidence type="ECO:0000256" key="6">
    <source>
        <dbReference type="ARBA" id="ARBA00023212"/>
    </source>
</evidence>
<evidence type="ECO:0000256" key="1">
    <source>
        <dbReference type="ARBA" id="ARBA00004245"/>
    </source>
</evidence>
<dbReference type="Gene3D" id="3.30.200.20">
    <property type="entry name" value="Phosphorylase Kinase, domain 1"/>
    <property type="match status" value="2"/>
</dbReference>
<keyword evidence="6" id="KW-0206">Cytoskeleton</keyword>
<evidence type="ECO:0000259" key="9">
    <source>
        <dbReference type="PROSITE" id="PS50011"/>
    </source>
</evidence>
<keyword evidence="8" id="KW-0067">ATP-binding</keyword>
<protein>
    <recommendedName>
        <fullName evidence="9">Protein kinase domain-containing protein</fullName>
    </recommendedName>
</protein>
<evidence type="ECO:0000256" key="4">
    <source>
        <dbReference type="ARBA" id="ARBA00022737"/>
    </source>
</evidence>
<keyword evidence="3" id="KW-0963">Cytoplasm</keyword>
<accession>A0A182M5B9</accession>
<sequence>MAYNGLSQHVDFSRLPSPNERFELLDLIGEGTYGEVYSAKDKHTGRKYAVKLNTHIYAPRRMFKRFKPGARCFGCCCCRYMLPTALIGCNTSEVFDGRVGLDILESIADNIEEIEEEYLVLRDLSKHPNIPDFAGLFLKRGTTVEDDQLWFVLEVSGQDANAYVPDHKFRLGSGVAVASNAQRRGG</sequence>
<dbReference type="EnsemblMetazoa" id="ACUA009847-RA">
    <property type="protein sequence ID" value="ACUA009847-PA"/>
    <property type="gene ID" value="ACUA009847"/>
</dbReference>
<dbReference type="STRING" id="139723.A0A182M5B9"/>
<proteinExistence type="predicted"/>